<proteinExistence type="predicted"/>
<dbReference type="RefSeq" id="WP_200345725.1">
    <property type="nucleotide sequence ID" value="NZ_NRSJ01000011.1"/>
</dbReference>
<organism evidence="1 2">
    <name type="scientific">Halochromatium glycolicum</name>
    <dbReference type="NCBI Taxonomy" id="85075"/>
    <lineage>
        <taxon>Bacteria</taxon>
        <taxon>Pseudomonadati</taxon>
        <taxon>Pseudomonadota</taxon>
        <taxon>Gammaproteobacteria</taxon>
        <taxon>Chromatiales</taxon>
        <taxon>Chromatiaceae</taxon>
        <taxon>Halochromatium</taxon>
    </lineage>
</organism>
<protein>
    <recommendedName>
        <fullName evidence="3">DUF4411 family protein</fullName>
    </recommendedName>
</protein>
<name>A0AAJ0U3H0_9GAMM</name>
<comment type="caution">
    <text evidence="1">The sequence shown here is derived from an EMBL/GenBank/DDBJ whole genome shotgun (WGS) entry which is preliminary data.</text>
</comment>
<dbReference type="InterPro" id="IPR016541">
    <property type="entry name" value="UCP008505"/>
</dbReference>
<dbReference type="EMBL" id="NRSJ01000011">
    <property type="protein sequence ID" value="MBK1704521.1"/>
    <property type="molecule type" value="Genomic_DNA"/>
</dbReference>
<sequence length="98" mass="10852">MTVGATKAFVLDANVFIEAHRRYYGFDLCPGFWACLDHHHAGARLLSIDRVRGELQGGDALAQWVKHTAPDSLFQQASVSVLRACMGRGAPRARRQMV</sequence>
<dbReference type="Pfam" id="PF14367">
    <property type="entry name" value="DUF4411"/>
    <property type="match status" value="1"/>
</dbReference>
<reference evidence="1" key="2">
    <citation type="journal article" date="2020" name="Microorganisms">
        <title>Osmotic Adaptation and Compatible Solute Biosynthesis of Phototrophic Bacteria as Revealed from Genome Analyses.</title>
        <authorList>
            <person name="Imhoff J.F."/>
            <person name="Rahn T."/>
            <person name="Kunzel S."/>
            <person name="Keller A."/>
            <person name="Neulinger S.C."/>
        </authorList>
    </citation>
    <scope>NUCLEOTIDE SEQUENCE</scope>
    <source>
        <strain evidence="1">DSM 11080</strain>
    </source>
</reference>
<keyword evidence="2" id="KW-1185">Reference proteome</keyword>
<reference evidence="1" key="1">
    <citation type="submission" date="2017-08" db="EMBL/GenBank/DDBJ databases">
        <authorList>
            <person name="Imhoff J.F."/>
            <person name="Rahn T."/>
            <person name="Kuenzel S."/>
            <person name="Neulinger S.C."/>
        </authorList>
    </citation>
    <scope>NUCLEOTIDE SEQUENCE</scope>
    <source>
        <strain evidence="1">DSM 11080</strain>
    </source>
</reference>
<accession>A0AAJ0U3H0</accession>
<gene>
    <name evidence="1" type="ORF">CKO40_08215</name>
</gene>
<evidence type="ECO:0000313" key="1">
    <source>
        <dbReference type="EMBL" id="MBK1704521.1"/>
    </source>
</evidence>
<evidence type="ECO:0008006" key="3">
    <source>
        <dbReference type="Google" id="ProtNLM"/>
    </source>
</evidence>
<evidence type="ECO:0000313" key="2">
    <source>
        <dbReference type="Proteomes" id="UP001296776"/>
    </source>
</evidence>
<dbReference type="AlphaFoldDB" id="A0AAJ0U3H0"/>
<dbReference type="Proteomes" id="UP001296776">
    <property type="component" value="Unassembled WGS sequence"/>
</dbReference>